<comment type="caution">
    <text evidence="2">The sequence shown here is derived from an EMBL/GenBank/DDBJ whole genome shotgun (WGS) entry which is preliminary data.</text>
</comment>
<organism evidence="2 3">
    <name type="scientific">Buddleja alternifolia</name>
    <dbReference type="NCBI Taxonomy" id="168488"/>
    <lineage>
        <taxon>Eukaryota</taxon>
        <taxon>Viridiplantae</taxon>
        <taxon>Streptophyta</taxon>
        <taxon>Embryophyta</taxon>
        <taxon>Tracheophyta</taxon>
        <taxon>Spermatophyta</taxon>
        <taxon>Magnoliopsida</taxon>
        <taxon>eudicotyledons</taxon>
        <taxon>Gunneridae</taxon>
        <taxon>Pentapetalae</taxon>
        <taxon>asterids</taxon>
        <taxon>lamiids</taxon>
        <taxon>Lamiales</taxon>
        <taxon>Scrophulariaceae</taxon>
        <taxon>Buddlejeae</taxon>
        <taxon>Buddleja</taxon>
    </lineage>
</organism>
<reference evidence="2" key="1">
    <citation type="submission" date="2019-10" db="EMBL/GenBank/DDBJ databases">
        <authorList>
            <person name="Zhang R."/>
            <person name="Pan Y."/>
            <person name="Wang J."/>
            <person name="Ma R."/>
            <person name="Yu S."/>
        </authorList>
    </citation>
    <scope>NUCLEOTIDE SEQUENCE</scope>
    <source>
        <strain evidence="2">LA-IB0</strain>
        <tissue evidence="2">Leaf</tissue>
    </source>
</reference>
<feature type="compositionally biased region" description="Low complexity" evidence="1">
    <location>
        <begin position="59"/>
        <end position="76"/>
    </location>
</feature>
<evidence type="ECO:0000313" key="3">
    <source>
        <dbReference type="Proteomes" id="UP000826271"/>
    </source>
</evidence>
<evidence type="ECO:0000313" key="2">
    <source>
        <dbReference type="EMBL" id="KAG8391041.1"/>
    </source>
</evidence>
<accession>A0AAV6Y766</accession>
<feature type="region of interest" description="Disordered" evidence="1">
    <location>
        <begin position="59"/>
        <end position="103"/>
    </location>
</feature>
<protein>
    <submittedName>
        <fullName evidence="2">Uncharacterized protein</fullName>
    </submittedName>
</protein>
<dbReference type="AlphaFoldDB" id="A0AAV6Y766"/>
<feature type="compositionally biased region" description="Basic and acidic residues" evidence="1">
    <location>
        <begin position="85"/>
        <end position="95"/>
    </location>
</feature>
<dbReference type="Proteomes" id="UP000826271">
    <property type="component" value="Unassembled WGS sequence"/>
</dbReference>
<feature type="region of interest" description="Disordered" evidence="1">
    <location>
        <begin position="1"/>
        <end position="46"/>
    </location>
</feature>
<proteinExistence type="predicted"/>
<keyword evidence="3" id="KW-1185">Reference proteome</keyword>
<gene>
    <name evidence="2" type="ORF">BUALT_Bualt01G0146700</name>
</gene>
<evidence type="ECO:0000256" key="1">
    <source>
        <dbReference type="SAM" id="MobiDB-lite"/>
    </source>
</evidence>
<sequence>MLINDDYNIRVEEGRGFSNAEKDPMNSKELNEEPYEPKKPSARLLHLPQAVVPPLVVAGEFSSHGSGTSSVSSPTTNASKARPRPPSEHRKKDDFSATNNSDLQATIPAIFSNNITENHIAYLLRLHPMSFRHPSLPASA</sequence>
<name>A0AAV6Y766_9LAMI</name>
<dbReference type="EMBL" id="WHWC01000001">
    <property type="protein sequence ID" value="KAG8391041.1"/>
    <property type="molecule type" value="Genomic_DNA"/>
</dbReference>
<feature type="compositionally biased region" description="Basic and acidic residues" evidence="1">
    <location>
        <begin position="7"/>
        <end position="39"/>
    </location>
</feature>